<dbReference type="GO" id="GO:0000155">
    <property type="term" value="F:phosphorelay sensor kinase activity"/>
    <property type="evidence" value="ECO:0007669"/>
    <property type="project" value="InterPro"/>
</dbReference>
<dbReference type="RefSeq" id="WP_183569836.1">
    <property type="nucleotide sequence ID" value="NZ_CBCSLB010000021.1"/>
</dbReference>
<dbReference type="InterPro" id="IPR010559">
    <property type="entry name" value="Sig_transdc_His_kin_internal"/>
</dbReference>
<dbReference type="InterPro" id="IPR003594">
    <property type="entry name" value="HATPase_dom"/>
</dbReference>
<comment type="caution">
    <text evidence="4">The sequence shown here is derived from an EMBL/GenBank/DDBJ whole genome shotgun (WGS) entry which is preliminary data.</text>
</comment>
<dbReference type="Pfam" id="PF02518">
    <property type="entry name" value="HATPase_c"/>
    <property type="match status" value="1"/>
</dbReference>
<proteinExistence type="predicted"/>
<sequence>MGRTTLQLVKQNHVTIEKTLSAVNDRTVTLLDNYFFSDSKQYGFWTNIETLGQIREADAILERWSSDGTEYTLYMMNTAGKSTPFDLSYKTKGFKYFNKEIAEQPEWAERSLREGGGGTLHLLQAEGGAATVSFMRSILNPEKYDESIGFLVVSKLEVLLNRDIVSVQLPDRAGIYLFNDQDELLMKAGPQNLQLASMPKEAQSQVDGYYFASEGGKKWLYAYSKRSAFNTRLIYKIPFESITGNQTVFQWMIMGISAIYLAFVLVFVLYLLRIIVKPLVRLVSITKIYEPGKKLDMDGKLLRSDEFGILYGAFLKMTTRLDNSIDENYVMKIKQKENELATLHSQITPHLLYNTLDSIYWYALDSGNTGVGDMVKDLSKLLRIGLSKGKSIITIAEEMEHVQAYSRLQMKRYPDTFEVYWDIDDSLKAYMTPKVILQPLVENAIFHSVSSMDGEGEIWIRVHRADNEIRMTVEDNGFLPVDMDRLEQIVNGIATDKGYGIRNVNQRIQLHFGEAYSLRYERREGGGIRAIINLPLQEQSV</sequence>
<feature type="transmembrane region" description="Helical" evidence="1">
    <location>
        <begin position="248"/>
        <end position="272"/>
    </location>
</feature>
<keyword evidence="1" id="KW-0472">Membrane</keyword>
<dbReference type="GO" id="GO:0016020">
    <property type="term" value="C:membrane"/>
    <property type="evidence" value="ECO:0007669"/>
    <property type="project" value="InterPro"/>
</dbReference>
<accession>A0A7W5CCR9</accession>
<evidence type="ECO:0000313" key="5">
    <source>
        <dbReference type="Proteomes" id="UP000518605"/>
    </source>
</evidence>
<evidence type="ECO:0000256" key="1">
    <source>
        <dbReference type="SAM" id="Phobius"/>
    </source>
</evidence>
<gene>
    <name evidence="4" type="ORF">FHS16_005393</name>
</gene>
<dbReference type="InterPro" id="IPR036890">
    <property type="entry name" value="HATPase_C_sf"/>
</dbReference>
<dbReference type="SUPFAM" id="SSF55874">
    <property type="entry name" value="ATPase domain of HSP90 chaperone/DNA topoisomerase II/histidine kinase"/>
    <property type="match status" value="1"/>
</dbReference>
<dbReference type="InterPro" id="IPR050640">
    <property type="entry name" value="Bact_2-comp_sensor_kinase"/>
</dbReference>
<organism evidence="4 5">
    <name type="scientific">Paenibacillus endophyticus</name>
    <dbReference type="NCBI Taxonomy" id="1294268"/>
    <lineage>
        <taxon>Bacteria</taxon>
        <taxon>Bacillati</taxon>
        <taxon>Bacillota</taxon>
        <taxon>Bacilli</taxon>
        <taxon>Bacillales</taxon>
        <taxon>Paenibacillaceae</taxon>
        <taxon>Paenibacillus</taxon>
    </lineage>
</organism>
<dbReference type="EC" id="2.7.13.3" evidence="4"/>
<evidence type="ECO:0000313" key="4">
    <source>
        <dbReference type="EMBL" id="MBB3155285.1"/>
    </source>
</evidence>
<dbReference type="Pfam" id="PF06580">
    <property type="entry name" value="His_kinase"/>
    <property type="match status" value="1"/>
</dbReference>
<keyword evidence="4" id="KW-0808">Transferase</keyword>
<feature type="domain" description="Signal transduction histidine kinase internal region" evidence="3">
    <location>
        <begin position="339"/>
        <end position="416"/>
    </location>
</feature>
<dbReference type="Proteomes" id="UP000518605">
    <property type="component" value="Unassembled WGS sequence"/>
</dbReference>
<dbReference type="EMBL" id="JACHXW010000023">
    <property type="protein sequence ID" value="MBB3155285.1"/>
    <property type="molecule type" value="Genomic_DNA"/>
</dbReference>
<evidence type="ECO:0000259" key="2">
    <source>
        <dbReference type="Pfam" id="PF02518"/>
    </source>
</evidence>
<dbReference type="Gene3D" id="3.30.565.10">
    <property type="entry name" value="Histidine kinase-like ATPase, C-terminal domain"/>
    <property type="match status" value="1"/>
</dbReference>
<dbReference type="PANTHER" id="PTHR34220">
    <property type="entry name" value="SENSOR HISTIDINE KINASE YPDA"/>
    <property type="match status" value="1"/>
</dbReference>
<keyword evidence="1" id="KW-1133">Transmembrane helix</keyword>
<dbReference type="AlphaFoldDB" id="A0A7W5CCR9"/>
<dbReference type="Gene3D" id="6.10.340.10">
    <property type="match status" value="1"/>
</dbReference>
<name>A0A7W5CCR9_9BACL</name>
<protein>
    <submittedName>
        <fullName evidence="4">Two-component system sensor histidine kinase YesM</fullName>
        <ecNumber evidence="4">2.7.13.3</ecNumber>
    </submittedName>
</protein>
<evidence type="ECO:0000259" key="3">
    <source>
        <dbReference type="Pfam" id="PF06580"/>
    </source>
</evidence>
<reference evidence="4 5" key="1">
    <citation type="submission" date="2020-08" db="EMBL/GenBank/DDBJ databases">
        <title>Genomic Encyclopedia of Type Strains, Phase III (KMG-III): the genomes of soil and plant-associated and newly described type strains.</title>
        <authorList>
            <person name="Whitman W."/>
        </authorList>
    </citation>
    <scope>NUCLEOTIDE SEQUENCE [LARGE SCALE GENOMIC DNA]</scope>
    <source>
        <strain evidence="4 5">CECT 8234</strain>
    </source>
</reference>
<keyword evidence="1" id="KW-0812">Transmembrane</keyword>
<dbReference type="PANTHER" id="PTHR34220:SF7">
    <property type="entry name" value="SENSOR HISTIDINE KINASE YPDA"/>
    <property type="match status" value="1"/>
</dbReference>
<feature type="domain" description="Histidine kinase/HSP90-like ATPase" evidence="2">
    <location>
        <begin position="436"/>
        <end position="537"/>
    </location>
</feature>
<keyword evidence="5" id="KW-1185">Reference proteome</keyword>
<keyword evidence="4" id="KW-0418">Kinase</keyword>